<keyword evidence="3" id="KW-1133">Transmembrane helix</keyword>
<dbReference type="RefSeq" id="WP_311544735.1">
    <property type="nucleotide sequence ID" value="NZ_JAVREK010000007.1"/>
</dbReference>
<keyword evidence="1" id="KW-0175">Coiled coil</keyword>
<evidence type="ECO:0000313" key="4">
    <source>
        <dbReference type="EMBL" id="MDT0302252.1"/>
    </source>
</evidence>
<gene>
    <name evidence="4" type="ORF">RM446_09035</name>
</gene>
<protein>
    <submittedName>
        <fullName evidence="4">Septum formation initiator family protein</fullName>
    </submittedName>
</protein>
<evidence type="ECO:0000256" key="3">
    <source>
        <dbReference type="SAM" id="Phobius"/>
    </source>
</evidence>
<evidence type="ECO:0000256" key="2">
    <source>
        <dbReference type="SAM" id="MobiDB-lite"/>
    </source>
</evidence>
<dbReference type="InterPro" id="IPR007060">
    <property type="entry name" value="FtsL/DivIC"/>
</dbReference>
<feature type="coiled-coil region" evidence="1">
    <location>
        <begin position="72"/>
        <end position="99"/>
    </location>
</feature>
<feature type="region of interest" description="Disordered" evidence="2">
    <location>
        <begin position="1"/>
        <end position="44"/>
    </location>
</feature>
<comment type="caution">
    <text evidence="4">The sequence shown here is derived from an EMBL/GenBank/DDBJ whole genome shotgun (WGS) entry which is preliminary data.</text>
</comment>
<reference evidence="5" key="1">
    <citation type="submission" date="2023-07" db="EMBL/GenBank/DDBJ databases">
        <title>30 novel species of actinomycetes from the DSMZ collection.</title>
        <authorList>
            <person name="Nouioui I."/>
        </authorList>
    </citation>
    <scope>NUCLEOTIDE SEQUENCE [LARGE SCALE GENOMIC DNA]</scope>
    <source>
        <strain evidence="5">DSM 45055</strain>
    </source>
</reference>
<feature type="transmembrane region" description="Helical" evidence="3">
    <location>
        <begin position="51"/>
        <end position="69"/>
    </location>
</feature>
<dbReference type="Pfam" id="PF04977">
    <property type="entry name" value="DivIC"/>
    <property type="match status" value="1"/>
</dbReference>
<sequence>MPIGAAPSSKTRSGAAKSPGRGSGSRSSGGRGGAPPGSGSGRTRPAFTSRAAILALVICVIALSLAYPLREYLAQRARIAELREEQAQTEQAVADLQERNKQLKNPAYIEREARTRLHYQYPGERAYVVVSDSDDQDADAAAGSGEPWFTQVWKSVLAADSPEQNGSASDGRPGD</sequence>
<accession>A0ABU2KSJ0</accession>
<organism evidence="4 5">
    <name type="scientific">Streptomonospora wellingtoniae</name>
    <dbReference type="NCBI Taxonomy" id="3075544"/>
    <lineage>
        <taxon>Bacteria</taxon>
        <taxon>Bacillati</taxon>
        <taxon>Actinomycetota</taxon>
        <taxon>Actinomycetes</taxon>
        <taxon>Streptosporangiales</taxon>
        <taxon>Nocardiopsidaceae</taxon>
        <taxon>Streptomonospora</taxon>
    </lineage>
</organism>
<keyword evidence="5" id="KW-1185">Reference proteome</keyword>
<feature type="compositionally biased region" description="Gly residues" evidence="2">
    <location>
        <begin position="21"/>
        <end position="40"/>
    </location>
</feature>
<evidence type="ECO:0000313" key="5">
    <source>
        <dbReference type="Proteomes" id="UP001183226"/>
    </source>
</evidence>
<evidence type="ECO:0000256" key="1">
    <source>
        <dbReference type="SAM" id="Coils"/>
    </source>
</evidence>
<proteinExistence type="predicted"/>
<dbReference type="EMBL" id="JAVREK010000007">
    <property type="protein sequence ID" value="MDT0302252.1"/>
    <property type="molecule type" value="Genomic_DNA"/>
</dbReference>
<keyword evidence="3" id="KW-0472">Membrane</keyword>
<name>A0ABU2KSJ0_9ACTN</name>
<keyword evidence="3" id="KW-0812">Transmembrane</keyword>
<dbReference type="Proteomes" id="UP001183226">
    <property type="component" value="Unassembled WGS sequence"/>
</dbReference>